<dbReference type="EMBL" id="FQVC01000003">
    <property type="protein sequence ID" value="SHE83042.1"/>
    <property type="molecule type" value="Genomic_DNA"/>
</dbReference>
<evidence type="ECO:0000313" key="12">
    <source>
        <dbReference type="Proteomes" id="UP000184533"/>
    </source>
</evidence>
<keyword evidence="9" id="KW-0812">Transmembrane</keyword>
<keyword evidence="9" id="KW-0472">Membrane</keyword>
<dbReference type="InterPro" id="IPR007891">
    <property type="entry name" value="CHASE3"/>
</dbReference>
<dbReference type="OrthoDB" id="9767435at2"/>
<organism evidence="11 12">
    <name type="scientific">Devosia limi DSM 17137</name>
    <dbReference type="NCBI Taxonomy" id="1121477"/>
    <lineage>
        <taxon>Bacteria</taxon>
        <taxon>Pseudomonadati</taxon>
        <taxon>Pseudomonadota</taxon>
        <taxon>Alphaproteobacteria</taxon>
        <taxon>Hyphomicrobiales</taxon>
        <taxon>Devosiaceae</taxon>
        <taxon>Devosia</taxon>
    </lineage>
</organism>
<evidence type="ECO:0000256" key="5">
    <source>
        <dbReference type="ARBA" id="ARBA00022741"/>
    </source>
</evidence>
<dbReference type="GO" id="GO:0005524">
    <property type="term" value="F:ATP binding"/>
    <property type="evidence" value="ECO:0007669"/>
    <property type="project" value="UniProtKB-KW"/>
</dbReference>
<dbReference type="SUPFAM" id="SSF55874">
    <property type="entry name" value="ATPase domain of HSP90 chaperone/DNA topoisomerase II/histidine kinase"/>
    <property type="match status" value="1"/>
</dbReference>
<evidence type="ECO:0000256" key="4">
    <source>
        <dbReference type="ARBA" id="ARBA00022679"/>
    </source>
</evidence>
<feature type="transmembrane region" description="Helical" evidence="9">
    <location>
        <begin position="191"/>
        <end position="211"/>
    </location>
</feature>
<dbReference type="EC" id="2.7.13.3" evidence="2"/>
<keyword evidence="8" id="KW-0175">Coiled coil</keyword>
<evidence type="ECO:0000256" key="8">
    <source>
        <dbReference type="SAM" id="Coils"/>
    </source>
</evidence>
<proteinExistence type="predicted"/>
<sequence length="464" mass="49299">MTNATEAVSFALSPPRSGQRFAVLVSLALVLVAVAAALFLVQGVDRQLQDVIGTYDTRLQAREVSIGLAEAESGQRGYVLTQNDEYLATYRNATRDIEQDLAGLSALVADDASKAAQVASIGEEIRAKTAEMDHSIGLVAANRPSQARSLVETGMGMRLMDDVRGSLARFIANEDAQLLARNEAIERSRRWLVAAVLSALAGAAILAFSLFNRSQQQVTALSRSQSELKDQNESLEARVSERTQALAEATAHAERERERVEALLQDTNHRIGNSLATVSSLLGLQLMRSDSAEVRAALEAARSRVHAVASAHRRLRLGGDLETTQADEFLTAVLEDLETGATDIGDVTLVGEVEPIVIGARDATTLGIVVGELVTNAMKHAFPDGRSGNIIVRLQRNTEGVATLVVLDNGIGVPDKQDLGEGGLGSVIIRQLAQQFGGAPLYERRAEGGLAVTVALPELAAAGA</sequence>
<keyword evidence="5" id="KW-0547">Nucleotide-binding</keyword>
<keyword evidence="4" id="KW-0808">Transferase</keyword>
<gene>
    <name evidence="11" type="ORF">SAMN02745223_01159</name>
</gene>
<dbReference type="PRINTS" id="PR00344">
    <property type="entry name" value="BCTRLSENSOR"/>
</dbReference>
<evidence type="ECO:0000256" key="2">
    <source>
        <dbReference type="ARBA" id="ARBA00012438"/>
    </source>
</evidence>
<name>A0A1M4WPZ1_9HYPH</name>
<dbReference type="Gene3D" id="3.30.565.10">
    <property type="entry name" value="Histidine kinase-like ATPase, C-terminal domain"/>
    <property type="match status" value="1"/>
</dbReference>
<dbReference type="AlphaFoldDB" id="A0A1M4WPZ1"/>
<accession>A0A1M4WPZ1</accession>
<evidence type="ECO:0000256" key="6">
    <source>
        <dbReference type="ARBA" id="ARBA00022777"/>
    </source>
</evidence>
<keyword evidence="6 11" id="KW-0418">Kinase</keyword>
<feature type="coiled-coil region" evidence="8">
    <location>
        <begin position="218"/>
        <end position="270"/>
    </location>
</feature>
<dbReference type="SMART" id="SM00387">
    <property type="entry name" value="HATPase_c"/>
    <property type="match status" value="1"/>
</dbReference>
<evidence type="ECO:0000256" key="1">
    <source>
        <dbReference type="ARBA" id="ARBA00000085"/>
    </source>
</evidence>
<dbReference type="InterPro" id="IPR036890">
    <property type="entry name" value="HATPase_C_sf"/>
</dbReference>
<dbReference type="Pfam" id="PF05227">
    <property type="entry name" value="CHASE3"/>
    <property type="match status" value="1"/>
</dbReference>
<keyword evidence="3" id="KW-0597">Phosphoprotein</keyword>
<evidence type="ECO:0000256" key="9">
    <source>
        <dbReference type="SAM" id="Phobius"/>
    </source>
</evidence>
<keyword evidence="7" id="KW-0067">ATP-binding</keyword>
<evidence type="ECO:0000259" key="10">
    <source>
        <dbReference type="PROSITE" id="PS50109"/>
    </source>
</evidence>
<keyword evidence="9" id="KW-1133">Transmembrane helix</keyword>
<dbReference type="GO" id="GO:0004673">
    <property type="term" value="F:protein histidine kinase activity"/>
    <property type="evidence" value="ECO:0007669"/>
    <property type="project" value="UniProtKB-EC"/>
</dbReference>
<dbReference type="CDD" id="cd19410">
    <property type="entry name" value="HK9-like_sensor"/>
    <property type="match status" value="1"/>
</dbReference>
<evidence type="ECO:0000256" key="7">
    <source>
        <dbReference type="ARBA" id="ARBA00022840"/>
    </source>
</evidence>
<dbReference type="Proteomes" id="UP000184533">
    <property type="component" value="Unassembled WGS sequence"/>
</dbReference>
<dbReference type="RefSeq" id="WP_052950568.1">
    <property type="nucleotide sequence ID" value="NZ_FQVC01000003.1"/>
</dbReference>
<feature type="transmembrane region" description="Helical" evidence="9">
    <location>
        <begin position="20"/>
        <end position="41"/>
    </location>
</feature>
<dbReference type="InterPro" id="IPR004358">
    <property type="entry name" value="Sig_transdc_His_kin-like_C"/>
</dbReference>
<dbReference type="Pfam" id="PF07568">
    <property type="entry name" value="HisKA_2"/>
    <property type="match status" value="1"/>
</dbReference>
<comment type="catalytic activity">
    <reaction evidence="1">
        <text>ATP + protein L-histidine = ADP + protein N-phospho-L-histidine.</text>
        <dbReference type="EC" id="2.7.13.3"/>
    </reaction>
</comment>
<evidence type="ECO:0000256" key="3">
    <source>
        <dbReference type="ARBA" id="ARBA00022553"/>
    </source>
</evidence>
<dbReference type="Pfam" id="PF02518">
    <property type="entry name" value="HATPase_c"/>
    <property type="match status" value="1"/>
</dbReference>
<dbReference type="InterPro" id="IPR003594">
    <property type="entry name" value="HATPase_dom"/>
</dbReference>
<feature type="domain" description="Histidine kinase" evidence="10">
    <location>
        <begin position="266"/>
        <end position="460"/>
    </location>
</feature>
<evidence type="ECO:0000313" key="11">
    <source>
        <dbReference type="EMBL" id="SHE83042.1"/>
    </source>
</evidence>
<dbReference type="PANTHER" id="PTHR41523:SF8">
    <property type="entry name" value="ETHYLENE RESPONSE SENSOR PROTEIN"/>
    <property type="match status" value="1"/>
</dbReference>
<dbReference type="InterPro" id="IPR005467">
    <property type="entry name" value="His_kinase_dom"/>
</dbReference>
<dbReference type="PANTHER" id="PTHR41523">
    <property type="entry name" value="TWO-COMPONENT SYSTEM SENSOR PROTEIN"/>
    <property type="match status" value="1"/>
</dbReference>
<protein>
    <recommendedName>
        <fullName evidence="2">histidine kinase</fullName>
        <ecNumber evidence="2">2.7.13.3</ecNumber>
    </recommendedName>
</protein>
<reference evidence="11 12" key="1">
    <citation type="submission" date="2016-11" db="EMBL/GenBank/DDBJ databases">
        <authorList>
            <person name="Jaros S."/>
            <person name="Januszkiewicz K."/>
            <person name="Wedrychowicz H."/>
        </authorList>
    </citation>
    <scope>NUCLEOTIDE SEQUENCE [LARGE SCALE GENOMIC DNA]</scope>
    <source>
        <strain evidence="11 12">DSM 17137</strain>
    </source>
</reference>
<dbReference type="PROSITE" id="PS50109">
    <property type="entry name" value="HIS_KIN"/>
    <property type="match status" value="1"/>
</dbReference>
<dbReference type="InterPro" id="IPR011495">
    <property type="entry name" value="Sig_transdc_His_kin_sub2_dim/P"/>
</dbReference>